<keyword evidence="2" id="KW-0812">Transmembrane</keyword>
<keyword evidence="2" id="KW-1133">Transmembrane helix</keyword>
<feature type="compositionally biased region" description="Low complexity" evidence="1">
    <location>
        <begin position="224"/>
        <end position="240"/>
    </location>
</feature>
<feature type="region of interest" description="Disordered" evidence="1">
    <location>
        <begin position="1"/>
        <end position="358"/>
    </location>
</feature>
<dbReference type="PANTHER" id="PTHR38592:SF3">
    <property type="entry name" value="BLL4819 PROTEIN"/>
    <property type="match status" value="1"/>
</dbReference>
<feature type="compositionally biased region" description="Polar residues" evidence="1">
    <location>
        <begin position="108"/>
        <end position="126"/>
    </location>
</feature>
<feature type="transmembrane region" description="Helical" evidence="2">
    <location>
        <begin position="431"/>
        <end position="451"/>
    </location>
</feature>
<evidence type="ECO:0000256" key="2">
    <source>
        <dbReference type="SAM" id="Phobius"/>
    </source>
</evidence>
<feature type="transmembrane region" description="Helical" evidence="2">
    <location>
        <begin position="574"/>
        <end position="593"/>
    </location>
</feature>
<feature type="transmembrane region" description="Helical" evidence="2">
    <location>
        <begin position="471"/>
        <end position="499"/>
    </location>
</feature>
<protein>
    <submittedName>
        <fullName evidence="3">OpgC protein</fullName>
    </submittedName>
</protein>
<feature type="compositionally biased region" description="Gly residues" evidence="1">
    <location>
        <begin position="128"/>
        <end position="137"/>
    </location>
</feature>
<feature type="compositionally biased region" description="Polar residues" evidence="1">
    <location>
        <begin position="259"/>
        <end position="282"/>
    </location>
</feature>
<evidence type="ECO:0000313" key="3">
    <source>
        <dbReference type="EMBL" id="QNT78236.1"/>
    </source>
</evidence>
<dbReference type="Pfam" id="PF10129">
    <property type="entry name" value="OpgC_C"/>
    <property type="match status" value="1"/>
</dbReference>
<accession>A0A7H1NR26</accession>
<organism evidence="3 4">
    <name type="scientific">Entomobacter blattae</name>
    <dbReference type="NCBI Taxonomy" id="2762277"/>
    <lineage>
        <taxon>Bacteria</taxon>
        <taxon>Pseudomonadati</taxon>
        <taxon>Pseudomonadota</taxon>
        <taxon>Alphaproteobacteria</taxon>
        <taxon>Acetobacterales</taxon>
        <taxon>Acetobacteraceae</taxon>
        <taxon>Entomobacter</taxon>
    </lineage>
</organism>
<feature type="compositionally biased region" description="Polar residues" evidence="1">
    <location>
        <begin position="1"/>
        <end position="20"/>
    </location>
</feature>
<dbReference type="EMBL" id="CP060244">
    <property type="protein sequence ID" value="QNT78236.1"/>
    <property type="molecule type" value="Genomic_DNA"/>
</dbReference>
<proteinExistence type="predicted"/>
<dbReference type="InterPro" id="IPR014550">
    <property type="entry name" value="UCP028704_OpgC"/>
</dbReference>
<sequence length="728" mass="78604">MPAPNGNTPENKLGSQSATPESAPKPMGGPIEGSVPFSELPPPSDPSSDPSSFPSSSTSFANATVSSHEGRVSIMLPPGVAAEAESSKEEGTAKIVHPNAFPPKTELQETTTQGMGSQETGSQEIGTQGIGLRGMGSQGIEAAEITTREPGVQETPAQETLSPKTASQESSHQETFSQEREPQGIGVPQTEAQKAGAPQIGIQQTGIQQTAAQGMGGQETVAHEITTQKITTREITTQETEGQEKGFSALSEPPGLVHSSVQGTSPLSQGITQNPTQGSSKSEASKADQGANSSVPQGSAQETPHSQKTSQSQEIPHSSAQTGFSSALPSGREPASPGGGTPPQAGSAPQKERSPRDHRVDALRGVALTMMFVDHIPQNLLSKFTMRNVGFADAAEIFVILAGFASWLAYGRGIIRQGWPQILLRLLRRCVTLYIYQLCMAVGSIVIILLWRRFTPVPVDFLEPELAYNFWSWWRLVLLEALPSNLNILPLYIVLLALFPLIFLGIQWNVGATLAISGAIWLYANINPAFNFTNWLDPDGWYFDPVAWQFLFVLGVVSAWYTTPRGGSFPRRHWLVVLCWGYLVFSLLQVFPWQNWGLGDMRLLTDLASPSKTVLAPFRLLDVLAIFYLVQSSQWASRLSESRAGQILALYGRHSLEVFSAGTILDLLGRLLFVTFDDGWVLQIGVNVVGLGLLYGLAKILDGYRKKQKEQLKAKTAERAASKAASSS</sequence>
<feature type="transmembrane region" description="Helical" evidence="2">
    <location>
        <begin position="389"/>
        <end position="410"/>
    </location>
</feature>
<feature type="transmembrane region" description="Helical" evidence="2">
    <location>
        <begin position="506"/>
        <end position="526"/>
    </location>
</feature>
<feature type="compositionally biased region" description="Low complexity" evidence="1">
    <location>
        <begin position="195"/>
        <end position="213"/>
    </location>
</feature>
<keyword evidence="4" id="KW-1185">Reference proteome</keyword>
<dbReference type="Proteomes" id="UP000516349">
    <property type="component" value="Chromosome"/>
</dbReference>
<name>A0A7H1NR26_9PROT</name>
<feature type="compositionally biased region" description="Polar residues" evidence="1">
    <location>
        <begin position="155"/>
        <end position="176"/>
    </location>
</feature>
<feature type="transmembrane region" description="Helical" evidence="2">
    <location>
        <begin position="679"/>
        <end position="698"/>
    </location>
</feature>
<dbReference type="PANTHER" id="PTHR38592">
    <property type="entry name" value="BLL4819 PROTEIN"/>
    <property type="match status" value="1"/>
</dbReference>
<keyword evidence="2" id="KW-0472">Membrane</keyword>
<feature type="compositionally biased region" description="Low complexity" evidence="1">
    <location>
        <begin position="46"/>
        <end position="60"/>
    </location>
</feature>
<dbReference type="KEGG" id="ebla:JGUZn3_10070"/>
<reference evidence="3 4" key="1">
    <citation type="submission" date="2020-08" db="EMBL/GenBank/DDBJ databases">
        <title>Complete genome sequence of Entomobacter blattae G55GP.</title>
        <authorList>
            <person name="Poehlein A."/>
            <person name="Guzman J."/>
            <person name="Daniel R."/>
            <person name="Vilcinskas A."/>
        </authorList>
    </citation>
    <scope>NUCLEOTIDE SEQUENCE [LARGE SCALE GENOMIC DNA]</scope>
    <source>
        <strain evidence="3 4">G55GP</strain>
    </source>
</reference>
<evidence type="ECO:0000256" key="1">
    <source>
        <dbReference type="SAM" id="MobiDB-lite"/>
    </source>
</evidence>
<gene>
    <name evidence="3" type="ORF">JGUZn3_10070</name>
</gene>
<evidence type="ECO:0000313" key="4">
    <source>
        <dbReference type="Proteomes" id="UP000516349"/>
    </source>
</evidence>
<feature type="transmembrane region" description="Helical" evidence="2">
    <location>
        <begin position="546"/>
        <end position="562"/>
    </location>
</feature>
<dbReference type="AlphaFoldDB" id="A0A7H1NR26"/>
<feature type="compositionally biased region" description="Polar residues" evidence="1">
    <location>
        <begin position="290"/>
        <end position="328"/>
    </location>
</feature>